<dbReference type="Proteomes" id="UP000199529">
    <property type="component" value="Unassembled WGS sequence"/>
</dbReference>
<dbReference type="OrthoDB" id="9900087at2"/>
<dbReference type="SUPFAM" id="SSF103473">
    <property type="entry name" value="MFS general substrate transporter"/>
    <property type="match status" value="1"/>
</dbReference>
<dbReference type="EMBL" id="FNOK01000004">
    <property type="protein sequence ID" value="SDW66799.1"/>
    <property type="molecule type" value="Genomic_DNA"/>
</dbReference>
<feature type="transmembrane region" description="Helical" evidence="2">
    <location>
        <begin position="110"/>
        <end position="129"/>
    </location>
</feature>
<reference evidence="4" key="1">
    <citation type="submission" date="2016-10" db="EMBL/GenBank/DDBJ databases">
        <authorList>
            <person name="Varghese N."/>
            <person name="Submissions S."/>
        </authorList>
    </citation>
    <scope>NUCLEOTIDE SEQUENCE [LARGE SCALE GENOMIC DNA]</scope>
    <source>
        <strain evidence="4">CGMCC 4.3530</strain>
    </source>
</reference>
<feature type="transmembrane region" description="Helical" evidence="2">
    <location>
        <begin position="79"/>
        <end position="98"/>
    </location>
</feature>
<protein>
    <submittedName>
        <fullName evidence="3">Uncharacterized protein</fullName>
    </submittedName>
</protein>
<keyword evidence="4" id="KW-1185">Reference proteome</keyword>
<dbReference type="InterPro" id="IPR036259">
    <property type="entry name" value="MFS_trans_sf"/>
</dbReference>
<evidence type="ECO:0000313" key="3">
    <source>
        <dbReference type="EMBL" id="SDW66799.1"/>
    </source>
</evidence>
<name>A0A1H2VFY3_9PSEU</name>
<gene>
    <name evidence="3" type="ORF">SAMN05216215_1004295</name>
</gene>
<keyword evidence="2" id="KW-0812">Transmembrane</keyword>
<dbReference type="AlphaFoldDB" id="A0A1H2VFY3"/>
<evidence type="ECO:0000256" key="1">
    <source>
        <dbReference type="SAM" id="MobiDB-lite"/>
    </source>
</evidence>
<proteinExistence type="predicted"/>
<keyword evidence="2" id="KW-0472">Membrane</keyword>
<sequence length="131" mass="14061">MRTPASQRPRPPRTRRLPESSEPPPQRPRGRHSLSRPQPPSRAGSALRGLSGALAAGFLLLALVLVVVQFWATNQGQEGPGLAAVIAQLVASLIALVLQAIADRRNDARGGLAACGVLVVVFGSLWFWWWA</sequence>
<dbReference type="STRING" id="418495.SAMN05216215_1004295"/>
<evidence type="ECO:0000256" key="2">
    <source>
        <dbReference type="SAM" id="Phobius"/>
    </source>
</evidence>
<feature type="transmembrane region" description="Helical" evidence="2">
    <location>
        <begin position="50"/>
        <end position="73"/>
    </location>
</feature>
<feature type="region of interest" description="Disordered" evidence="1">
    <location>
        <begin position="1"/>
        <end position="45"/>
    </location>
</feature>
<organism evidence="3 4">
    <name type="scientific">Saccharopolyspora shandongensis</name>
    <dbReference type="NCBI Taxonomy" id="418495"/>
    <lineage>
        <taxon>Bacteria</taxon>
        <taxon>Bacillati</taxon>
        <taxon>Actinomycetota</taxon>
        <taxon>Actinomycetes</taxon>
        <taxon>Pseudonocardiales</taxon>
        <taxon>Pseudonocardiaceae</taxon>
        <taxon>Saccharopolyspora</taxon>
    </lineage>
</organism>
<evidence type="ECO:0000313" key="4">
    <source>
        <dbReference type="Proteomes" id="UP000199529"/>
    </source>
</evidence>
<accession>A0A1H2VFY3</accession>
<dbReference type="RefSeq" id="WP_093262323.1">
    <property type="nucleotide sequence ID" value="NZ_FNOK01000004.1"/>
</dbReference>
<keyword evidence="2" id="KW-1133">Transmembrane helix</keyword>